<dbReference type="AlphaFoldDB" id="A0A0A0HHU5"/>
<accession>A0A0A0HHU5</accession>
<organism evidence="2 3">
    <name type="scientific">Roseovarius mucosus DSM 17069</name>
    <dbReference type="NCBI Taxonomy" id="1288298"/>
    <lineage>
        <taxon>Bacteria</taxon>
        <taxon>Pseudomonadati</taxon>
        <taxon>Pseudomonadota</taxon>
        <taxon>Alphaproteobacteria</taxon>
        <taxon>Rhodobacterales</taxon>
        <taxon>Roseobacteraceae</taxon>
        <taxon>Roseovarius</taxon>
    </lineage>
</organism>
<name>A0A0A0HHU5_9RHOB</name>
<dbReference type="EMBL" id="AONH01000016">
    <property type="protein sequence ID" value="KGM86531.1"/>
    <property type="molecule type" value="Genomic_DNA"/>
</dbReference>
<proteinExistence type="predicted"/>
<dbReference type="HOGENOM" id="CLU_2809777_0_0_5"/>
<gene>
    <name evidence="2" type="ORF">rosmuc_02819</name>
</gene>
<dbReference type="Proteomes" id="UP000030021">
    <property type="component" value="Unassembled WGS sequence"/>
</dbReference>
<feature type="region of interest" description="Disordered" evidence="1">
    <location>
        <begin position="17"/>
        <end position="49"/>
    </location>
</feature>
<reference evidence="2 3" key="1">
    <citation type="submission" date="2013-01" db="EMBL/GenBank/DDBJ databases">
        <authorList>
            <person name="Fiebig A."/>
            <person name="Goeker M."/>
            <person name="Klenk H.-P.P."/>
        </authorList>
    </citation>
    <scope>NUCLEOTIDE SEQUENCE [LARGE SCALE GENOMIC DNA]</scope>
    <source>
        <strain evidence="2 3">DSM 17069</strain>
    </source>
</reference>
<comment type="caution">
    <text evidence="2">The sequence shown here is derived from an EMBL/GenBank/DDBJ whole genome shotgun (WGS) entry which is preliminary data.</text>
</comment>
<evidence type="ECO:0000256" key="1">
    <source>
        <dbReference type="SAM" id="MobiDB-lite"/>
    </source>
</evidence>
<evidence type="ECO:0000313" key="3">
    <source>
        <dbReference type="Proteomes" id="UP000030021"/>
    </source>
</evidence>
<sequence length="67" mass="7285">MNHLYYGDKLTVLRPVETTPVPGLTRDLSEAAQRPRRGGRGDMTPIRPLHPFAANTSVIRASSASSP</sequence>
<protein>
    <submittedName>
        <fullName evidence="2">Uncharacterized protein</fullName>
    </submittedName>
</protein>
<evidence type="ECO:0000313" key="2">
    <source>
        <dbReference type="EMBL" id="KGM86531.1"/>
    </source>
</evidence>